<sequence length="239" mass="26752">MPNQQLVGALPGEVLGTLADVILKLKNGGLSHDELKRFAKRENPFAAEAPCTHPGLIAPDAPIDWANFYREVFGEEHDFSTLKIPVHEGFGRTIIVAKGMMPERLFLKCLETFKAWKWTDRSLDDLVISDRTAKDGSYAVCFRNTVEADANLKLMSANDLKAANIPGITLEERLLMELKYFKETGKHLDLKNVTLCSGSRCSVGHVPSVHWRSSSHEMDISRYDADDRHDSLRAREAVS</sequence>
<name>A0A1F8FZH2_9BACT</name>
<dbReference type="AlphaFoldDB" id="A0A1F8FZH2"/>
<comment type="caution">
    <text evidence="1">The sequence shown here is derived from an EMBL/GenBank/DDBJ whole genome shotgun (WGS) entry which is preliminary data.</text>
</comment>
<reference evidence="1 2" key="1">
    <citation type="journal article" date="2016" name="Nat. Commun.">
        <title>Thousands of microbial genomes shed light on interconnected biogeochemical processes in an aquifer system.</title>
        <authorList>
            <person name="Anantharaman K."/>
            <person name="Brown C.T."/>
            <person name="Hug L.A."/>
            <person name="Sharon I."/>
            <person name="Castelle C.J."/>
            <person name="Probst A.J."/>
            <person name="Thomas B.C."/>
            <person name="Singh A."/>
            <person name="Wilkins M.J."/>
            <person name="Karaoz U."/>
            <person name="Brodie E.L."/>
            <person name="Williams K.H."/>
            <person name="Hubbard S.S."/>
            <person name="Banfield J.F."/>
        </authorList>
    </citation>
    <scope>NUCLEOTIDE SEQUENCE [LARGE SCALE GENOMIC DNA]</scope>
</reference>
<evidence type="ECO:0000313" key="2">
    <source>
        <dbReference type="Proteomes" id="UP000178117"/>
    </source>
</evidence>
<proteinExistence type="predicted"/>
<protein>
    <submittedName>
        <fullName evidence="1">Uncharacterized protein</fullName>
    </submittedName>
</protein>
<dbReference type="EMBL" id="MGJZ01000006">
    <property type="protein sequence ID" value="OGN17689.1"/>
    <property type="molecule type" value="Genomic_DNA"/>
</dbReference>
<evidence type="ECO:0000313" key="1">
    <source>
        <dbReference type="EMBL" id="OGN17689.1"/>
    </source>
</evidence>
<gene>
    <name evidence="1" type="ORF">A3C88_01555</name>
</gene>
<organism evidence="1 2">
    <name type="scientific">Candidatus Yanofskybacteria bacterium RIFCSPHIGHO2_02_FULL_50_12</name>
    <dbReference type="NCBI Taxonomy" id="1802685"/>
    <lineage>
        <taxon>Bacteria</taxon>
        <taxon>Candidatus Yanofskyibacteriota</taxon>
    </lineage>
</organism>
<accession>A0A1F8FZH2</accession>
<dbReference type="Proteomes" id="UP000178117">
    <property type="component" value="Unassembled WGS sequence"/>
</dbReference>